<evidence type="ECO:0000313" key="2">
    <source>
        <dbReference type="EMBL" id="MCY6957772.1"/>
    </source>
</evidence>
<dbReference type="InterPro" id="IPR011010">
    <property type="entry name" value="DNA_brk_join_enz"/>
</dbReference>
<dbReference type="RefSeq" id="WP_268060170.1">
    <property type="nucleotide sequence ID" value="NZ_JAPQFJ010000003.1"/>
</dbReference>
<accession>A0ABT4D662</accession>
<organism evidence="2 3">
    <name type="scientific">Clostridium brassicae</name>
    <dbReference type="NCBI Taxonomy" id="2999072"/>
    <lineage>
        <taxon>Bacteria</taxon>
        <taxon>Bacillati</taxon>
        <taxon>Bacillota</taxon>
        <taxon>Clostridia</taxon>
        <taxon>Eubacteriales</taxon>
        <taxon>Clostridiaceae</taxon>
        <taxon>Clostridium</taxon>
    </lineage>
</organism>
<gene>
    <name evidence="2" type="ORF">OW729_04020</name>
</gene>
<dbReference type="SUPFAM" id="SSF56349">
    <property type="entry name" value="DNA breaking-rejoining enzymes"/>
    <property type="match status" value="1"/>
</dbReference>
<dbReference type="Gene3D" id="1.10.443.10">
    <property type="entry name" value="Intergrase catalytic core"/>
    <property type="match status" value="1"/>
</dbReference>
<evidence type="ECO:0000256" key="1">
    <source>
        <dbReference type="ARBA" id="ARBA00023172"/>
    </source>
</evidence>
<dbReference type="InterPro" id="IPR013762">
    <property type="entry name" value="Integrase-like_cat_sf"/>
</dbReference>
<name>A0ABT4D662_9CLOT</name>
<sequence length="74" mass="8416">MHTDAPVTGKYLNIRFHNLRHLNATIIFLARTPIKITSSRLVHSTINITTGLYSHVLIDMNIADAEKLNDVIYK</sequence>
<keyword evidence="1" id="KW-0233">DNA recombination</keyword>
<dbReference type="EMBL" id="JAPQFJ010000003">
    <property type="protein sequence ID" value="MCY6957772.1"/>
    <property type="molecule type" value="Genomic_DNA"/>
</dbReference>
<dbReference type="Proteomes" id="UP001144612">
    <property type="component" value="Unassembled WGS sequence"/>
</dbReference>
<evidence type="ECO:0000313" key="3">
    <source>
        <dbReference type="Proteomes" id="UP001144612"/>
    </source>
</evidence>
<proteinExistence type="predicted"/>
<keyword evidence="3" id="KW-1185">Reference proteome</keyword>
<protein>
    <submittedName>
        <fullName evidence="2">Integrase</fullName>
    </submittedName>
</protein>
<reference evidence="2" key="1">
    <citation type="submission" date="2022-12" db="EMBL/GenBank/DDBJ databases">
        <title>Clostridium sp. nov., isolated from industrial wastewater.</title>
        <authorList>
            <person name="Jiayan W."/>
        </authorList>
    </citation>
    <scope>NUCLEOTIDE SEQUENCE</scope>
    <source>
        <strain evidence="2">ZC22-4</strain>
    </source>
</reference>
<comment type="caution">
    <text evidence="2">The sequence shown here is derived from an EMBL/GenBank/DDBJ whole genome shotgun (WGS) entry which is preliminary data.</text>
</comment>